<keyword evidence="3" id="KW-1185">Reference proteome</keyword>
<dbReference type="Proteomes" id="UP000313066">
    <property type="component" value="Unassembled WGS sequence"/>
</dbReference>
<protein>
    <submittedName>
        <fullName evidence="2">Nuclear transport factor 2 family protein</fullName>
    </submittedName>
</protein>
<sequence>MADTTTGTDIGRRLARLEERTRALEDEREVTRLILSYGPLVDSGGADAVAGLWDTDGVYDVDELLMRGQDQIAAMVRSDAHQGWIAGGCAHFAGPPRVTVAGDDAIAVSYSLMVTHEDGGFVLRRATANHWTLRRTDTGWRIVNRTARVLDGRPESPALLASGVSTAVPNGERA</sequence>
<accession>A0A5N6C4R5</accession>
<dbReference type="Pfam" id="PF13577">
    <property type="entry name" value="SnoaL_4"/>
    <property type="match status" value="1"/>
</dbReference>
<evidence type="ECO:0000313" key="3">
    <source>
        <dbReference type="Proteomes" id="UP000313066"/>
    </source>
</evidence>
<comment type="caution">
    <text evidence="2">The sequence shown here is derived from an EMBL/GenBank/DDBJ whole genome shotgun (WGS) entry which is preliminary data.</text>
</comment>
<dbReference type="AlphaFoldDB" id="A0A5N6C4R5"/>
<dbReference type="InterPro" id="IPR037401">
    <property type="entry name" value="SnoaL-like"/>
</dbReference>
<dbReference type="CDD" id="cd00531">
    <property type="entry name" value="NTF2_like"/>
    <property type="match status" value="1"/>
</dbReference>
<gene>
    <name evidence="2" type="ORF">FH610_000650</name>
</gene>
<evidence type="ECO:0000313" key="2">
    <source>
        <dbReference type="EMBL" id="KAB8187718.1"/>
    </source>
</evidence>
<reference evidence="2 3" key="1">
    <citation type="submission" date="2019-10" db="EMBL/GenBank/DDBJ databases">
        <title>Nonomuraea sp. nov., isolated from Phyllanthus amarus.</title>
        <authorList>
            <person name="Klykleung N."/>
            <person name="Tanasupawat S."/>
        </authorList>
    </citation>
    <scope>NUCLEOTIDE SEQUENCE [LARGE SCALE GENOMIC DNA]</scope>
    <source>
        <strain evidence="2 3">CR1-09</strain>
    </source>
</reference>
<dbReference type="Gene3D" id="3.10.450.50">
    <property type="match status" value="1"/>
</dbReference>
<name>A0A5N6C4R5_9ACTN</name>
<dbReference type="EMBL" id="VDMA02000001">
    <property type="protein sequence ID" value="KAB8187718.1"/>
    <property type="molecule type" value="Genomic_DNA"/>
</dbReference>
<evidence type="ECO:0000259" key="1">
    <source>
        <dbReference type="Pfam" id="PF13577"/>
    </source>
</evidence>
<organism evidence="2 3">
    <name type="scientific">Microbispora catharanthi</name>
    <dbReference type="NCBI Taxonomy" id="1712871"/>
    <lineage>
        <taxon>Bacteria</taxon>
        <taxon>Bacillati</taxon>
        <taxon>Actinomycetota</taxon>
        <taxon>Actinomycetes</taxon>
        <taxon>Streptosporangiales</taxon>
        <taxon>Streptosporangiaceae</taxon>
        <taxon>Microbispora</taxon>
    </lineage>
</organism>
<dbReference type="SUPFAM" id="SSF54427">
    <property type="entry name" value="NTF2-like"/>
    <property type="match status" value="1"/>
</dbReference>
<dbReference type="RefSeq" id="WP_139572166.1">
    <property type="nucleotide sequence ID" value="NZ_VDMA02000001.1"/>
</dbReference>
<feature type="domain" description="SnoaL-like" evidence="1">
    <location>
        <begin position="22"/>
        <end position="146"/>
    </location>
</feature>
<proteinExistence type="predicted"/>
<dbReference type="InterPro" id="IPR032710">
    <property type="entry name" value="NTF2-like_dom_sf"/>
</dbReference>